<dbReference type="PANTHER" id="PTHR42941">
    <property type="entry name" value="SLL1037 PROTEIN"/>
    <property type="match status" value="1"/>
</dbReference>
<comment type="caution">
    <text evidence="2">The sequence shown here is derived from an EMBL/GenBank/DDBJ whole genome shotgun (WGS) entry which is preliminary data.</text>
</comment>
<feature type="transmembrane region" description="Helical" evidence="1">
    <location>
        <begin position="21"/>
        <end position="40"/>
    </location>
</feature>
<reference evidence="2" key="1">
    <citation type="submission" date="2022-01" db="EMBL/GenBank/DDBJ databases">
        <title>Genome-Based Taxonomic Classification of the Phylum Actinobacteria.</title>
        <authorList>
            <person name="Gao Y."/>
        </authorList>
    </citation>
    <scope>NUCLEOTIDE SEQUENCE</scope>
    <source>
        <strain evidence="2">KLBMP 8922</strain>
    </source>
</reference>
<keyword evidence="1" id="KW-0812">Transmembrane</keyword>
<dbReference type="SUPFAM" id="SSF53850">
    <property type="entry name" value="Periplasmic binding protein-like II"/>
    <property type="match status" value="1"/>
</dbReference>
<proteinExistence type="predicted"/>
<dbReference type="NCBIfam" id="TIGR02122">
    <property type="entry name" value="TRAP_TAXI"/>
    <property type="match status" value="1"/>
</dbReference>
<sequence>MRQGGTAPVPRGGGQIRRTRTIVALALALALALFAGGLWISSDDAAPYRGGPISIAAGVRSGVYFKYGELLAPRLTEDLGAPVRVDESSGSVDNLARIGDGRNTLGIATADSVANLDPAKRAELRAVARLYDDYVQLVVPASSGIRSLEDLKGKRVVIGPPQSGVELITRRILATAEMDADRDIVPVRLGIGDATKELGAGNVDAFFWSGGLPTEAVWQLARSMKLRFVPLGEVATKLRAKYGHVYREAVIPADAYPGLDGRRDATVPTIAVPNLLVTRADADTGLIRQVTGTVMGERESIGAQVHAAQLVDPRTAIFTDPPLKLHEGARLWYRSAKP</sequence>
<accession>A0AA41U4L7</accession>
<gene>
    <name evidence="2" type="ORF">LZ495_38465</name>
</gene>
<dbReference type="Proteomes" id="UP001165378">
    <property type="component" value="Unassembled WGS sequence"/>
</dbReference>
<keyword evidence="1" id="KW-1133">Transmembrane helix</keyword>
<dbReference type="Pfam" id="PF16868">
    <property type="entry name" value="NMT1_3"/>
    <property type="match status" value="1"/>
</dbReference>
<dbReference type="InterPro" id="IPR011852">
    <property type="entry name" value="TRAP_TAXI"/>
</dbReference>
<keyword evidence="3" id="KW-1185">Reference proteome</keyword>
<evidence type="ECO:0000313" key="2">
    <source>
        <dbReference type="EMBL" id="MCF2533071.1"/>
    </source>
</evidence>
<evidence type="ECO:0000313" key="3">
    <source>
        <dbReference type="Proteomes" id="UP001165378"/>
    </source>
</evidence>
<dbReference type="Gene3D" id="3.40.190.10">
    <property type="entry name" value="Periplasmic binding protein-like II"/>
    <property type="match status" value="2"/>
</dbReference>
<protein>
    <submittedName>
        <fullName evidence="2">TAXI family TRAP transporter solute-binding subunit</fullName>
    </submittedName>
</protein>
<dbReference type="RefSeq" id="WP_235057841.1">
    <property type="nucleotide sequence ID" value="NZ_JAKFHA010000043.1"/>
</dbReference>
<name>A0AA41U4L7_9ACTN</name>
<dbReference type="EMBL" id="JAKFHA010000043">
    <property type="protein sequence ID" value="MCF2533071.1"/>
    <property type="molecule type" value="Genomic_DNA"/>
</dbReference>
<dbReference type="PANTHER" id="PTHR42941:SF1">
    <property type="entry name" value="SLL1037 PROTEIN"/>
    <property type="match status" value="1"/>
</dbReference>
<dbReference type="AlphaFoldDB" id="A0AA41U4L7"/>
<keyword evidence="1" id="KW-0472">Membrane</keyword>
<evidence type="ECO:0000256" key="1">
    <source>
        <dbReference type="SAM" id="Phobius"/>
    </source>
</evidence>
<organism evidence="2 3">
    <name type="scientific">Yinghuangia soli</name>
    <dbReference type="NCBI Taxonomy" id="2908204"/>
    <lineage>
        <taxon>Bacteria</taxon>
        <taxon>Bacillati</taxon>
        <taxon>Actinomycetota</taxon>
        <taxon>Actinomycetes</taxon>
        <taxon>Kitasatosporales</taxon>
        <taxon>Streptomycetaceae</taxon>
        <taxon>Yinghuangia</taxon>
    </lineage>
</organism>